<dbReference type="AlphaFoldDB" id="A0AAU9QXJ2"/>
<name>A0AAU9QXJ2_9VIBR</name>
<dbReference type="Proteomes" id="UP001295462">
    <property type="component" value="Unassembled WGS sequence"/>
</dbReference>
<accession>A0AAU9QXJ2</accession>
<gene>
    <name evidence="1" type="ORF">THF1A12_860009</name>
</gene>
<dbReference type="RefSeq" id="WP_409590415.1">
    <property type="nucleotide sequence ID" value="NZ_CAKMTZ010000142.1"/>
</dbReference>
<organism evidence="1 2">
    <name type="scientific">Vibrio jasicida</name>
    <dbReference type="NCBI Taxonomy" id="766224"/>
    <lineage>
        <taxon>Bacteria</taxon>
        <taxon>Pseudomonadati</taxon>
        <taxon>Pseudomonadota</taxon>
        <taxon>Gammaproteobacteria</taxon>
        <taxon>Vibrionales</taxon>
        <taxon>Vibrionaceae</taxon>
        <taxon>Vibrio</taxon>
    </lineage>
</organism>
<comment type="caution">
    <text evidence="1">The sequence shown here is derived from an EMBL/GenBank/DDBJ whole genome shotgun (WGS) entry which is preliminary data.</text>
</comment>
<dbReference type="EMBL" id="CAKMUD010000145">
    <property type="protein sequence ID" value="CAH1603878.1"/>
    <property type="molecule type" value="Genomic_DNA"/>
</dbReference>
<reference evidence="1" key="1">
    <citation type="submission" date="2022-01" db="EMBL/GenBank/DDBJ databases">
        <authorList>
            <person name="Lagorce A."/>
        </authorList>
    </citation>
    <scope>NUCLEOTIDE SEQUENCE</scope>
    <source>
        <strain evidence="1">Th15_F1_A12</strain>
    </source>
</reference>
<evidence type="ECO:0000313" key="2">
    <source>
        <dbReference type="Proteomes" id="UP001295462"/>
    </source>
</evidence>
<sequence length="94" mass="10813">MLLSISNWIVRSIRRVKRFFSDTRNKAVNVSEKKKYSLLSSGKEPPSLISVIRQIFKAMFVQWPQPLFNLAVVKSSEVETTYRWLEGKPLGLAA</sequence>
<proteinExistence type="predicted"/>
<protein>
    <submittedName>
        <fullName evidence="1">Uncharacterized protein</fullName>
    </submittedName>
</protein>
<evidence type="ECO:0000313" key="1">
    <source>
        <dbReference type="EMBL" id="CAH1603878.1"/>
    </source>
</evidence>